<dbReference type="Pfam" id="PF18108">
    <property type="entry name" value="QSOX_Trx1"/>
    <property type="match status" value="1"/>
</dbReference>
<feature type="signal peptide" evidence="11">
    <location>
        <begin position="1"/>
        <end position="17"/>
    </location>
</feature>
<dbReference type="PANTHER" id="PTHR22897">
    <property type="entry name" value="QUIESCIN Q6-RELATED SULFHYDRYL OXIDASE"/>
    <property type="match status" value="1"/>
</dbReference>
<dbReference type="PROSITE" id="PS00194">
    <property type="entry name" value="THIOREDOXIN_1"/>
    <property type="match status" value="1"/>
</dbReference>
<dbReference type="GO" id="GO:0003756">
    <property type="term" value="F:protein disulfide isomerase activity"/>
    <property type="evidence" value="ECO:0007669"/>
    <property type="project" value="TreeGrafter"/>
</dbReference>
<keyword evidence="10" id="KW-1133">Transmembrane helix</keyword>
<dbReference type="SUPFAM" id="SSF69000">
    <property type="entry name" value="FAD-dependent thiol oxidase"/>
    <property type="match status" value="1"/>
</dbReference>
<comment type="catalytic activity">
    <reaction evidence="9 10">
        <text>2 R'C(R)SH + O2 = R'C(R)S-S(R)CR' + H2O2</text>
        <dbReference type="Rhea" id="RHEA:17357"/>
        <dbReference type="ChEBI" id="CHEBI:15379"/>
        <dbReference type="ChEBI" id="CHEBI:16240"/>
        <dbReference type="ChEBI" id="CHEBI:16520"/>
        <dbReference type="ChEBI" id="CHEBI:17412"/>
        <dbReference type="EC" id="1.8.3.2"/>
    </reaction>
</comment>
<dbReference type="Gene3D" id="1.20.120.1960">
    <property type="entry name" value="QSOX sulfhydryl oxidase domain"/>
    <property type="match status" value="1"/>
</dbReference>
<evidence type="ECO:0000313" key="14">
    <source>
        <dbReference type="EMBL" id="CAB3265346.1"/>
    </source>
</evidence>
<evidence type="ECO:0000259" key="12">
    <source>
        <dbReference type="PROSITE" id="PS51324"/>
    </source>
</evidence>
<dbReference type="AlphaFoldDB" id="A0A6F9DQU6"/>
<protein>
    <recommendedName>
        <fullName evidence="10">Sulfhydryl oxidase</fullName>
        <ecNumber evidence="10">1.8.3.2</ecNumber>
    </recommendedName>
</protein>
<dbReference type="Pfam" id="PF04777">
    <property type="entry name" value="Evr1_Alr"/>
    <property type="match status" value="1"/>
</dbReference>
<feature type="transmembrane region" description="Helical" evidence="10">
    <location>
        <begin position="641"/>
        <end position="658"/>
    </location>
</feature>
<name>A0A6F9DQU6_9ASCI</name>
<dbReference type="Pfam" id="PF18371">
    <property type="entry name" value="FAD_SOX"/>
    <property type="match status" value="1"/>
</dbReference>
<accession>A0A6F9DQU6</accession>
<dbReference type="EC" id="1.8.3.2" evidence="10"/>
<dbReference type="InterPro" id="IPR041269">
    <property type="entry name" value="QSOX_Trx1"/>
</dbReference>
<feature type="domain" description="ERV/ALR sulfhydryl oxidase" evidence="12">
    <location>
        <begin position="411"/>
        <end position="513"/>
    </location>
</feature>
<dbReference type="PROSITE" id="PS51352">
    <property type="entry name" value="THIOREDOXIN_2"/>
    <property type="match status" value="1"/>
</dbReference>
<dbReference type="EMBL" id="LR789484">
    <property type="protein sequence ID" value="CAB3265346.1"/>
    <property type="molecule type" value="mRNA"/>
</dbReference>
<dbReference type="Pfam" id="PF00085">
    <property type="entry name" value="Thioredoxin"/>
    <property type="match status" value="1"/>
</dbReference>
<keyword evidence="5 10" id="KW-0274">FAD</keyword>
<dbReference type="GO" id="GO:0006457">
    <property type="term" value="P:protein folding"/>
    <property type="evidence" value="ECO:0007669"/>
    <property type="project" value="TreeGrafter"/>
</dbReference>
<dbReference type="GO" id="GO:0016971">
    <property type="term" value="F:flavin-dependent sulfhydryl oxidase activity"/>
    <property type="evidence" value="ECO:0007669"/>
    <property type="project" value="InterPro"/>
</dbReference>
<evidence type="ECO:0000256" key="11">
    <source>
        <dbReference type="SAM" id="SignalP"/>
    </source>
</evidence>
<comment type="function">
    <text evidence="10">Catalyzes the oxidation of sulfhydryl groups in peptide and protein thiols to disulfides with the reduction of oxygen to hydrogen peroxide.</text>
</comment>
<keyword evidence="10" id="KW-0812">Transmembrane</keyword>
<organism evidence="14">
    <name type="scientific">Phallusia mammillata</name>
    <dbReference type="NCBI Taxonomy" id="59560"/>
    <lineage>
        <taxon>Eukaryota</taxon>
        <taxon>Metazoa</taxon>
        <taxon>Chordata</taxon>
        <taxon>Tunicata</taxon>
        <taxon>Ascidiacea</taxon>
        <taxon>Phlebobranchia</taxon>
        <taxon>Ascidiidae</taxon>
        <taxon>Phallusia</taxon>
    </lineage>
</organism>
<keyword evidence="7" id="KW-1015">Disulfide bond</keyword>
<evidence type="ECO:0000256" key="9">
    <source>
        <dbReference type="ARBA" id="ARBA00048864"/>
    </source>
</evidence>
<keyword evidence="8" id="KW-0325">Glycoprotein</keyword>
<reference evidence="14" key="1">
    <citation type="submission" date="2020-04" db="EMBL/GenBank/DDBJ databases">
        <authorList>
            <person name="Neveu A P."/>
        </authorList>
    </citation>
    <scope>NUCLEOTIDE SEQUENCE</scope>
    <source>
        <tissue evidence="14">Whole embryo</tissue>
    </source>
</reference>
<evidence type="ECO:0000256" key="4">
    <source>
        <dbReference type="ARBA" id="ARBA00022729"/>
    </source>
</evidence>
<dbReference type="InterPro" id="IPR039798">
    <property type="entry name" value="Sulfhydryl_oxidase"/>
</dbReference>
<dbReference type="Gene3D" id="1.20.120.310">
    <property type="entry name" value="ERV/ALR sulfhydryl oxidase domain"/>
    <property type="match status" value="1"/>
</dbReference>
<dbReference type="GO" id="GO:0000139">
    <property type="term" value="C:Golgi membrane"/>
    <property type="evidence" value="ECO:0007669"/>
    <property type="project" value="TreeGrafter"/>
</dbReference>
<evidence type="ECO:0000256" key="1">
    <source>
        <dbReference type="ARBA" id="ARBA00001974"/>
    </source>
</evidence>
<keyword evidence="6 10" id="KW-0560">Oxidoreductase</keyword>
<dbReference type="InterPro" id="IPR036249">
    <property type="entry name" value="Thioredoxin-like_sf"/>
</dbReference>
<dbReference type="SUPFAM" id="SSF52833">
    <property type="entry name" value="Thioredoxin-like"/>
    <property type="match status" value="1"/>
</dbReference>
<evidence type="ECO:0000256" key="10">
    <source>
        <dbReference type="RuleBase" id="RU371123"/>
    </source>
</evidence>
<comment type="similarity">
    <text evidence="2 10">Belongs to the quiescin-sulfhydryl oxidase (QSOX) family.</text>
</comment>
<feature type="chain" id="PRO_5026191147" description="Sulfhydryl oxidase" evidence="11">
    <location>
        <begin position="18"/>
        <end position="675"/>
    </location>
</feature>
<dbReference type="InterPro" id="IPR042568">
    <property type="entry name" value="QSOX_FAD-bd_sf"/>
</dbReference>
<keyword evidence="3 10" id="KW-0285">Flavoprotein</keyword>
<evidence type="ECO:0000256" key="3">
    <source>
        <dbReference type="ARBA" id="ARBA00022630"/>
    </source>
</evidence>
<keyword evidence="10" id="KW-0472">Membrane</keyword>
<sequence>MLIRSCLVLIIVYYIQCVTSDAAVEKGLYDEKDNVTIFNGDNLLKTLSTSQTLWLVEYYSSWCGHCQEFAPIFKALAKDVAEWHMLLKVGVINCPNSMNVQICRNMSILDYPTLRFYPAFSNVSNPGETYKGDQGMNEIRREIIDYIAKHISDLKWTHERPKPILRVSGSEEVMNDLSPAPSSEPILYTAVIFEDENSYIGREVILDTSSCTNIFIRRVNVNRKDGEDLARKLGIDTNDLPQAIVIHRNGTIQNIQVKLKTRHFFTYKLTRLPGVGEPIARFNSPFSQNLSDSYNNVNQVTVDYRDVKRDKVYLADIESAIRYALTMEVAAVKVLEGKKLEGLKTFISAFVKLGEHMPARASTHAFMSDLYSWLQTQDTISYNAWMEKIVQKKKDQYLPPSNKLWVGCQPSKPSLRRYPCSLWTLFHTMSVASVNAQLPDQSLVPNAMAAYITNFFGCRECRINFMKEIKQMPYNSSTGPYSAVLWLWRIHNSVNERLHSNSSTEDPAFPKLQFPPMDMCPSCYAADRIWIEDNVAQYLITRYSKINVALDYLNFNVSLTEDEKKFEKKDKLPETKNEIWEARLQNAQSSYNGNHHENNDKHPFHPRALGSNIIGRRGVGSITGSFRLQLGFSQIDLNLCVVIWLVSVGGALCLFWGYKCRRTLFFRRKNYKHVL</sequence>
<dbReference type="PANTHER" id="PTHR22897:SF8">
    <property type="entry name" value="SULFHYDRYL OXIDASE"/>
    <property type="match status" value="1"/>
</dbReference>
<dbReference type="InterPro" id="IPR013766">
    <property type="entry name" value="Thioredoxin_domain"/>
</dbReference>
<dbReference type="InterPro" id="IPR036774">
    <property type="entry name" value="ERV/ALR_sulphydryl_oxid_sf"/>
</dbReference>
<dbReference type="GO" id="GO:0005615">
    <property type="term" value="C:extracellular space"/>
    <property type="evidence" value="ECO:0007669"/>
    <property type="project" value="TreeGrafter"/>
</dbReference>
<dbReference type="InterPro" id="IPR017905">
    <property type="entry name" value="ERV/ALR_sulphydryl_oxidase"/>
</dbReference>
<dbReference type="Gene3D" id="3.40.30.10">
    <property type="entry name" value="Glutaredoxin"/>
    <property type="match status" value="2"/>
</dbReference>
<dbReference type="InterPro" id="IPR040986">
    <property type="entry name" value="QSOX_FAD-bd_dom"/>
</dbReference>
<proteinExistence type="evidence at transcript level"/>
<dbReference type="InterPro" id="IPR017937">
    <property type="entry name" value="Thioredoxin_CS"/>
</dbReference>
<evidence type="ECO:0000259" key="13">
    <source>
        <dbReference type="PROSITE" id="PS51352"/>
    </source>
</evidence>
<gene>
    <name evidence="14" type="primary">Qsox1</name>
</gene>
<dbReference type="PROSITE" id="PS51324">
    <property type="entry name" value="ERV_ALR"/>
    <property type="match status" value="1"/>
</dbReference>
<evidence type="ECO:0000256" key="5">
    <source>
        <dbReference type="ARBA" id="ARBA00022827"/>
    </source>
</evidence>
<feature type="domain" description="Thioredoxin" evidence="13">
    <location>
        <begin position="17"/>
        <end position="149"/>
    </location>
</feature>
<evidence type="ECO:0000256" key="2">
    <source>
        <dbReference type="ARBA" id="ARBA00006041"/>
    </source>
</evidence>
<comment type="cofactor">
    <cofactor evidence="1 10">
        <name>FAD</name>
        <dbReference type="ChEBI" id="CHEBI:57692"/>
    </cofactor>
</comment>
<evidence type="ECO:0000256" key="7">
    <source>
        <dbReference type="ARBA" id="ARBA00023157"/>
    </source>
</evidence>
<keyword evidence="4 11" id="KW-0732">Signal</keyword>
<evidence type="ECO:0000256" key="8">
    <source>
        <dbReference type="ARBA" id="ARBA00023180"/>
    </source>
</evidence>
<evidence type="ECO:0000256" key="6">
    <source>
        <dbReference type="ARBA" id="ARBA00023002"/>
    </source>
</evidence>